<evidence type="ECO:0000313" key="3">
    <source>
        <dbReference type="Proteomes" id="UP000306324"/>
    </source>
</evidence>
<comment type="caution">
    <text evidence="2">The sequence shown here is derived from an EMBL/GenBank/DDBJ whole genome shotgun (WGS) entry which is preliminary data.</text>
</comment>
<proteinExistence type="predicted"/>
<dbReference type="Proteomes" id="UP000306324">
    <property type="component" value="Unassembled WGS sequence"/>
</dbReference>
<sequence>MIMKIPAIVSTRRSLSLLLLALAASGWAGALPAAEMPKRKPGLWEVNARMEGMQAMGAIQQCIDQYTDDMMQQQGKREKQNCSVIDIKPQGNQVTVHSVCKVEGSTATTDAVFAGAFDSAYKGDMHTRFNPPMHGTSETRMSIDARWLGPCKPGQKPGDVIMPNVGGMNLKEMMKDPKVQEMMKRQKSGSGAP</sequence>
<evidence type="ECO:0000256" key="1">
    <source>
        <dbReference type="SAM" id="SignalP"/>
    </source>
</evidence>
<keyword evidence="3" id="KW-1185">Reference proteome</keyword>
<accession>A0A5S4ERB1</accession>
<name>A0A5S4ERB1_9PROT</name>
<evidence type="ECO:0008006" key="4">
    <source>
        <dbReference type="Google" id="ProtNLM"/>
    </source>
</evidence>
<dbReference type="Pfam" id="PF12276">
    <property type="entry name" value="DUF3617"/>
    <property type="match status" value="1"/>
</dbReference>
<keyword evidence="1" id="KW-0732">Signal</keyword>
<dbReference type="EMBL" id="SWAD01000013">
    <property type="protein sequence ID" value="TMQ78026.1"/>
    <property type="molecule type" value="Genomic_DNA"/>
</dbReference>
<organism evidence="2 3">
    <name type="scientific">Candidatus Accumulibacter phosphatis</name>
    <dbReference type="NCBI Taxonomy" id="327160"/>
    <lineage>
        <taxon>Bacteria</taxon>
        <taxon>Pseudomonadati</taxon>
        <taxon>Pseudomonadota</taxon>
        <taxon>Betaproteobacteria</taxon>
        <taxon>Candidatus Accumulibacter</taxon>
    </lineage>
</organism>
<dbReference type="InterPro" id="IPR022061">
    <property type="entry name" value="DUF3617"/>
</dbReference>
<protein>
    <recommendedName>
        <fullName evidence="4">DUF3617 family protein</fullName>
    </recommendedName>
</protein>
<feature type="signal peptide" evidence="1">
    <location>
        <begin position="1"/>
        <end position="30"/>
    </location>
</feature>
<evidence type="ECO:0000313" key="2">
    <source>
        <dbReference type="EMBL" id="TMQ78026.1"/>
    </source>
</evidence>
<feature type="chain" id="PRO_5024436875" description="DUF3617 family protein" evidence="1">
    <location>
        <begin position="31"/>
        <end position="193"/>
    </location>
</feature>
<reference evidence="2 3" key="1">
    <citation type="submission" date="2019-04" db="EMBL/GenBank/DDBJ databases">
        <title>A novel phosphate-accumulating bacterium identified in bioreactor for phosphate removal from wastewater.</title>
        <authorList>
            <person name="Kotlyarov R.Y."/>
            <person name="Beletsky A.V."/>
            <person name="Kallistova A.Y."/>
            <person name="Dorofeev A.G."/>
            <person name="Nikolaev Y.Y."/>
            <person name="Pimenov N.V."/>
            <person name="Ravin N.V."/>
            <person name="Mardanov A.V."/>
        </authorList>
    </citation>
    <scope>NUCLEOTIDE SEQUENCE [LARGE SCALE GENOMIC DNA]</scope>
    <source>
        <strain evidence="2 3">Bin19</strain>
    </source>
</reference>
<gene>
    <name evidence="2" type="ORF">ACCUM_2365</name>
</gene>
<dbReference type="AlphaFoldDB" id="A0A5S4ERB1"/>